<dbReference type="Proteomes" id="UP000215459">
    <property type="component" value="Unassembled WGS sequence"/>
</dbReference>
<evidence type="ECO:0000256" key="1">
    <source>
        <dbReference type="ARBA" id="ARBA00000085"/>
    </source>
</evidence>
<dbReference type="Gene3D" id="3.30.565.10">
    <property type="entry name" value="Histidine kinase-like ATPase, C-terminal domain"/>
    <property type="match status" value="1"/>
</dbReference>
<name>A0A235B3R4_9BACL</name>
<dbReference type="InterPro" id="IPR050351">
    <property type="entry name" value="BphY/WalK/GraS-like"/>
</dbReference>
<keyword evidence="4" id="KW-0597">Phosphoprotein</keyword>
<organism evidence="12 13">
    <name type="scientific">Paludifilum halophilum</name>
    <dbReference type="NCBI Taxonomy" id="1642702"/>
    <lineage>
        <taxon>Bacteria</taxon>
        <taxon>Bacillati</taxon>
        <taxon>Bacillota</taxon>
        <taxon>Bacilli</taxon>
        <taxon>Bacillales</taxon>
        <taxon>Thermoactinomycetaceae</taxon>
        <taxon>Paludifilum</taxon>
    </lineage>
</organism>
<evidence type="ECO:0000256" key="2">
    <source>
        <dbReference type="ARBA" id="ARBA00004370"/>
    </source>
</evidence>
<comment type="subcellular location">
    <subcellularLocation>
        <location evidence="2">Membrane</location>
    </subcellularLocation>
</comment>
<dbReference type="InterPro" id="IPR004358">
    <property type="entry name" value="Sig_transdc_His_kin-like_C"/>
</dbReference>
<keyword evidence="13" id="KW-1185">Reference proteome</keyword>
<dbReference type="Pfam" id="PF02518">
    <property type="entry name" value="HATPase_c"/>
    <property type="match status" value="1"/>
</dbReference>
<dbReference type="InterPro" id="IPR005467">
    <property type="entry name" value="His_kinase_dom"/>
</dbReference>
<dbReference type="EMBL" id="NOWF01000008">
    <property type="protein sequence ID" value="OYD06924.1"/>
    <property type="molecule type" value="Genomic_DNA"/>
</dbReference>
<sequence length="577" mass="66869">MTMKTRITLRFLLWLGIYLVLMPAVFVGAMIGFGEIYEDQSEQENIYYGDFLREIAGDTTMAGDRVTVARKTESRVRRMGGWLQILDGEGGEQYRLNAPGHIPRRYAPGQLTQVKASEGEIYTWYDGDRELTWVLGISRMPERLSDQSEISGTSIRIPEHLLKEIKEKDGWVQVLDASGKEIYQFRRPPQMSKHYVPGEWVYFHKFQYKEDWHLEYWYDRREGRDWTWIYGASPKQHQLRQEFYRNASIGYFLGWVLVAVLIAFLFGRRLGGPLLHLLSWLQNLAKGDYREPTDRKGVPRSRIEGTSLLRRPYRIYRDVVEAMNRLTWNLQRSERERARLEKSREEWITGVSHDLKTPLSSVKGYADLLAAPRYQWTEEEVRQFARIVQEKSADMERLLEDLSLTFRLKNEALPLSRETVDVAELLRRSAIDLANDPVAADKEVIFEEPEADSILYPLDRNWFKRALDNLITNAALHNPPGTVIRLWVEKRGEASEKGSGVTIGIVDDGKGMDEETLEHLFERYYRGTDTERKGKGSGLGMAIAQQLIRAHGGRIWIDSEPEKGTRVTIQLPPPEKN</sequence>
<evidence type="ECO:0000256" key="6">
    <source>
        <dbReference type="ARBA" id="ARBA00022741"/>
    </source>
</evidence>
<dbReference type="SMART" id="SM00387">
    <property type="entry name" value="HATPase_c"/>
    <property type="match status" value="1"/>
</dbReference>
<dbReference type="InterPro" id="IPR036890">
    <property type="entry name" value="HATPase_C_sf"/>
</dbReference>
<dbReference type="SUPFAM" id="SSF47384">
    <property type="entry name" value="Homodimeric domain of signal transducing histidine kinase"/>
    <property type="match status" value="1"/>
</dbReference>
<dbReference type="PANTHER" id="PTHR42878">
    <property type="entry name" value="TWO-COMPONENT HISTIDINE KINASE"/>
    <property type="match status" value="1"/>
</dbReference>
<evidence type="ECO:0000256" key="9">
    <source>
        <dbReference type="ARBA" id="ARBA00023012"/>
    </source>
</evidence>
<evidence type="ECO:0000256" key="3">
    <source>
        <dbReference type="ARBA" id="ARBA00012438"/>
    </source>
</evidence>
<evidence type="ECO:0000256" key="5">
    <source>
        <dbReference type="ARBA" id="ARBA00022679"/>
    </source>
</evidence>
<keyword evidence="10" id="KW-0472">Membrane</keyword>
<dbReference type="GO" id="GO:0005524">
    <property type="term" value="F:ATP binding"/>
    <property type="evidence" value="ECO:0007669"/>
    <property type="project" value="UniProtKB-KW"/>
</dbReference>
<dbReference type="GO" id="GO:0030295">
    <property type="term" value="F:protein kinase activator activity"/>
    <property type="evidence" value="ECO:0007669"/>
    <property type="project" value="TreeGrafter"/>
</dbReference>
<dbReference type="GO" id="GO:0000156">
    <property type="term" value="F:phosphorelay response regulator activity"/>
    <property type="evidence" value="ECO:0007669"/>
    <property type="project" value="TreeGrafter"/>
</dbReference>
<gene>
    <name evidence="12" type="ORF">CHM34_13365</name>
</gene>
<comment type="catalytic activity">
    <reaction evidence="1">
        <text>ATP + protein L-histidine = ADP + protein N-phospho-L-histidine.</text>
        <dbReference type="EC" id="2.7.13.3"/>
    </reaction>
</comment>
<keyword evidence="10" id="KW-1133">Transmembrane helix</keyword>
<proteinExistence type="predicted"/>
<keyword evidence="8" id="KW-0067">ATP-binding</keyword>
<dbReference type="PROSITE" id="PS50109">
    <property type="entry name" value="HIS_KIN"/>
    <property type="match status" value="1"/>
</dbReference>
<evidence type="ECO:0000256" key="4">
    <source>
        <dbReference type="ARBA" id="ARBA00022553"/>
    </source>
</evidence>
<dbReference type="RefSeq" id="WP_094265123.1">
    <property type="nucleotide sequence ID" value="NZ_NOWF01000008.1"/>
</dbReference>
<evidence type="ECO:0000256" key="8">
    <source>
        <dbReference type="ARBA" id="ARBA00022840"/>
    </source>
</evidence>
<dbReference type="SMART" id="SM00388">
    <property type="entry name" value="HisKA"/>
    <property type="match status" value="1"/>
</dbReference>
<evidence type="ECO:0000256" key="7">
    <source>
        <dbReference type="ARBA" id="ARBA00022777"/>
    </source>
</evidence>
<feature type="transmembrane region" description="Helical" evidence="10">
    <location>
        <begin position="249"/>
        <end position="267"/>
    </location>
</feature>
<keyword evidence="5" id="KW-0808">Transferase</keyword>
<dbReference type="GO" id="GO:0007234">
    <property type="term" value="P:osmosensory signaling via phosphorelay pathway"/>
    <property type="evidence" value="ECO:0007669"/>
    <property type="project" value="TreeGrafter"/>
</dbReference>
<evidence type="ECO:0000313" key="12">
    <source>
        <dbReference type="EMBL" id="OYD06924.1"/>
    </source>
</evidence>
<feature type="transmembrane region" description="Helical" evidence="10">
    <location>
        <begin position="12"/>
        <end position="33"/>
    </location>
</feature>
<evidence type="ECO:0000313" key="13">
    <source>
        <dbReference type="Proteomes" id="UP000215459"/>
    </source>
</evidence>
<dbReference type="InterPro" id="IPR036097">
    <property type="entry name" value="HisK_dim/P_sf"/>
</dbReference>
<dbReference type="GO" id="GO:0000155">
    <property type="term" value="F:phosphorelay sensor kinase activity"/>
    <property type="evidence" value="ECO:0007669"/>
    <property type="project" value="InterPro"/>
</dbReference>
<dbReference type="OrthoDB" id="368131at2"/>
<dbReference type="Gene3D" id="1.10.287.130">
    <property type="match status" value="1"/>
</dbReference>
<reference evidence="12 13" key="1">
    <citation type="submission" date="2017-07" db="EMBL/GenBank/DDBJ databases">
        <title>The genome sequence of Paludifilum halophilum highlights mechanisms for microbial adaptation to high salt environemnts.</title>
        <authorList>
            <person name="Belbahri L."/>
        </authorList>
    </citation>
    <scope>NUCLEOTIDE SEQUENCE [LARGE SCALE GENOMIC DNA]</scope>
    <source>
        <strain evidence="12 13">DSM 102817</strain>
    </source>
</reference>
<evidence type="ECO:0000259" key="11">
    <source>
        <dbReference type="PROSITE" id="PS50109"/>
    </source>
</evidence>
<dbReference type="Pfam" id="PF00512">
    <property type="entry name" value="HisKA"/>
    <property type="match status" value="1"/>
</dbReference>
<dbReference type="CDD" id="cd00082">
    <property type="entry name" value="HisKA"/>
    <property type="match status" value="1"/>
</dbReference>
<dbReference type="InterPro" id="IPR003594">
    <property type="entry name" value="HATPase_dom"/>
</dbReference>
<accession>A0A235B3R4</accession>
<dbReference type="EC" id="2.7.13.3" evidence="3"/>
<protein>
    <recommendedName>
        <fullName evidence="3">histidine kinase</fullName>
        <ecNumber evidence="3">2.7.13.3</ecNumber>
    </recommendedName>
</protein>
<dbReference type="PRINTS" id="PR00344">
    <property type="entry name" value="BCTRLSENSOR"/>
</dbReference>
<dbReference type="InterPro" id="IPR003661">
    <property type="entry name" value="HisK_dim/P_dom"/>
</dbReference>
<keyword evidence="9" id="KW-0902">Two-component regulatory system</keyword>
<feature type="domain" description="Histidine kinase" evidence="11">
    <location>
        <begin position="350"/>
        <end position="575"/>
    </location>
</feature>
<dbReference type="AlphaFoldDB" id="A0A235B3R4"/>
<keyword evidence="6" id="KW-0547">Nucleotide-binding</keyword>
<comment type="caution">
    <text evidence="12">The sequence shown here is derived from an EMBL/GenBank/DDBJ whole genome shotgun (WGS) entry which is preliminary data.</text>
</comment>
<keyword evidence="7" id="KW-0418">Kinase</keyword>
<dbReference type="SUPFAM" id="SSF55874">
    <property type="entry name" value="ATPase domain of HSP90 chaperone/DNA topoisomerase II/histidine kinase"/>
    <property type="match status" value="1"/>
</dbReference>
<evidence type="ECO:0000256" key="10">
    <source>
        <dbReference type="SAM" id="Phobius"/>
    </source>
</evidence>
<keyword evidence="10" id="KW-0812">Transmembrane</keyword>
<dbReference type="PANTHER" id="PTHR42878:SF7">
    <property type="entry name" value="SENSOR HISTIDINE KINASE GLRK"/>
    <property type="match status" value="1"/>
</dbReference>
<dbReference type="CDD" id="cd00075">
    <property type="entry name" value="HATPase"/>
    <property type="match status" value="1"/>
</dbReference>